<dbReference type="PhylomeDB" id="B8MPR0"/>
<dbReference type="CDD" id="cd09272">
    <property type="entry name" value="RNase_HI_RT_Ty1"/>
    <property type="match status" value="1"/>
</dbReference>
<keyword evidence="2" id="KW-1185">Reference proteome</keyword>
<accession>B8MPR0</accession>
<reference evidence="2" key="1">
    <citation type="journal article" date="2015" name="Genome Announc.">
        <title>Genome sequence of the AIDS-associated pathogen Penicillium marneffei (ATCC18224) and its near taxonomic relative Talaromyces stipitatus (ATCC10500).</title>
        <authorList>
            <person name="Nierman W.C."/>
            <person name="Fedorova-Abrams N.D."/>
            <person name="Andrianopoulos A."/>
        </authorList>
    </citation>
    <scope>NUCLEOTIDE SEQUENCE [LARGE SCALE GENOMIC DNA]</scope>
    <source>
        <strain evidence="2">ATCC 10500 / CBS 375.48 / QM 6759 / NRRL 1006</strain>
    </source>
</reference>
<dbReference type="HOGENOM" id="CLU_001650_6_0_1"/>
<dbReference type="STRING" id="441959.B8MPR0"/>
<evidence type="ECO:0000313" key="2">
    <source>
        <dbReference type="Proteomes" id="UP000001745"/>
    </source>
</evidence>
<dbReference type="Proteomes" id="UP000001745">
    <property type="component" value="Unassembled WGS sequence"/>
</dbReference>
<dbReference type="OrthoDB" id="4362974at2759"/>
<dbReference type="OMA" id="YIDANWA"/>
<gene>
    <name evidence="1" type="ORF">TSTA_052200</name>
</gene>
<dbReference type="PANTHER" id="PTHR11439:SF483">
    <property type="entry name" value="PEPTIDE SYNTHASE GLIP-LIKE, PUTATIVE (AFU_ORTHOLOGUE AFUA_3G12920)-RELATED"/>
    <property type="match status" value="1"/>
</dbReference>
<proteinExistence type="predicted"/>
<dbReference type="GeneID" id="8106810"/>
<dbReference type="EMBL" id="EQ962659">
    <property type="protein sequence ID" value="EED12696.1"/>
    <property type="molecule type" value="Genomic_DNA"/>
</dbReference>
<dbReference type="AlphaFoldDB" id="B8MPR0"/>
<protein>
    <submittedName>
        <fullName evidence="1">Uncharacterized protein</fullName>
    </submittedName>
</protein>
<dbReference type="VEuPathDB" id="FungiDB:TSTA_052200"/>
<name>B8MPR0_TALSN</name>
<dbReference type="eggNOG" id="KOG0017">
    <property type="taxonomic scope" value="Eukaryota"/>
</dbReference>
<organism evidence="1 2">
    <name type="scientific">Talaromyces stipitatus (strain ATCC 10500 / CBS 375.48 / QM 6759 / NRRL 1006)</name>
    <name type="common">Penicillium stipitatum</name>
    <dbReference type="NCBI Taxonomy" id="441959"/>
    <lineage>
        <taxon>Eukaryota</taxon>
        <taxon>Fungi</taxon>
        <taxon>Dikarya</taxon>
        <taxon>Ascomycota</taxon>
        <taxon>Pezizomycotina</taxon>
        <taxon>Eurotiomycetes</taxon>
        <taxon>Eurotiomycetidae</taxon>
        <taxon>Eurotiales</taxon>
        <taxon>Trichocomaceae</taxon>
        <taxon>Talaromyces</taxon>
        <taxon>Talaromyces sect. Talaromyces</taxon>
    </lineage>
</organism>
<dbReference type="PANTHER" id="PTHR11439">
    <property type="entry name" value="GAG-POL-RELATED RETROTRANSPOSON"/>
    <property type="match status" value="1"/>
</dbReference>
<dbReference type="InParanoid" id="B8MPR0"/>
<evidence type="ECO:0000313" key="1">
    <source>
        <dbReference type="EMBL" id="EED12696.1"/>
    </source>
</evidence>
<dbReference type="RefSeq" id="XP_002486807.1">
    <property type="nucleotide sequence ID" value="XM_002486762.1"/>
</dbReference>
<sequence>MFQEPYVKEILNRFDIDHCSGHKAPIEPGSKLTFTGESPDPGFLEIYQKIVGSLNWLEFKTRPDICFAVRFLQWKQKEPIKDDMEHTKGVLRYLRAHSNLGLTLNKDPKRGLQLFTDSSFTDHPDSKSSQGWCLFWAGCPIAWDTAKQTCVAPSSTAAEYICFSDGMKHALYAKRILIILRSKEGKPTITLYTDSNNAMDALKKRSTPAVRWLANRYHFVRDILEKGEVVVERVDTDDNVADGFTKPKNPVKFTEFLKQLGLEPIDIKVDEE</sequence>